<evidence type="ECO:0000256" key="5">
    <source>
        <dbReference type="ARBA" id="ARBA00022833"/>
    </source>
</evidence>
<dbReference type="GO" id="GO:0000981">
    <property type="term" value="F:DNA-binding transcription factor activity, RNA polymerase II-specific"/>
    <property type="evidence" value="ECO:0007669"/>
    <property type="project" value="TreeGrafter"/>
</dbReference>
<reference evidence="10" key="2">
    <citation type="submission" date="2025-08" db="UniProtKB">
        <authorList>
            <consortium name="Ensembl"/>
        </authorList>
    </citation>
    <scope>IDENTIFICATION</scope>
</reference>
<keyword evidence="5" id="KW-0862">Zinc</keyword>
<feature type="domain" description="C2H2-type" evidence="9">
    <location>
        <begin position="152"/>
        <end position="179"/>
    </location>
</feature>
<dbReference type="GO" id="GO:0008270">
    <property type="term" value="F:zinc ion binding"/>
    <property type="evidence" value="ECO:0007669"/>
    <property type="project" value="UniProtKB-KW"/>
</dbReference>
<dbReference type="Gene3D" id="3.30.160.60">
    <property type="entry name" value="Classic Zinc Finger"/>
    <property type="match status" value="6"/>
</dbReference>
<dbReference type="Pfam" id="PF00096">
    <property type="entry name" value="zf-C2H2"/>
    <property type="match status" value="4"/>
</dbReference>
<evidence type="ECO:0000313" key="11">
    <source>
        <dbReference type="Proteomes" id="UP000472268"/>
    </source>
</evidence>
<dbReference type="SMART" id="SM00355">
    <property type="entry name" value="ZnF_C2H2"/>
    <property type="match status" value="5"/>
</dbReference>
<dbReference type="PROSITE" id="PS00028">
    <property type="entry name" value="ZINC_FINGER_C2H2_1"/>
    <property type="match status" value="4"/>
</dbReference>
<dbReference type="Ensembl" id="ENSSSUT00005019142.1">
    <property type="protein sequence ID" value="ENSSSUP00005016789.1"/>
    <property type="gene ID" value="ENSSSUG00005010812.1"/>
</dbReference>
<evidence type="ECO:0000256" key="8">
    <source>
        <dbReference type="SAM" id="MobiDB-lite"/>
    </source>
</evidence>
<organism evidence="10 11">
    <name type="scientific">Suricata suricatta</name>
    <name type="common">Meerkat</name>
    <dbReference type="NCBI Taxonomy" id="37032"/>
    <lineage>
        <taxon>Eukaryota</taxon>
        <taxon>Metazoa</taxon>
        <taxon>Chordata</taxon>
        <taxon>Craniata</taxon>
        <taxon>Vertebrata</taxon>
        <taxon>Euteleostomi</taxon>
        <taxon>Mammalia</taxon>
        <taxon>Eutheria</taxon>
        <taxon>Laurasiatheria</taxon>
        <taxon>Carnivora</taxon>
        <taxon>Feliformia</taxon>
        <taxon>Herpestidae</taxon>
        <taxon>Suricata</taxon>
    </lineage>
</organism>
<dbReference type="AlphaFoldDB" id="A0A673U662"/>
<evidence type="ECO:0000313" key="10">
    <source>
        <dbReference type="Ensembl" id="ENSSSUP00005016789.1"/>
    </source>
</evidence>
<comment type="subcellular location">
    <subcellularLocation>
        <location evidence="1">Nucleus</location>
    </subcellularLocation>
</comment>
<dbReference type="PROSITE" id="PS50157">
    <property type="entry name" value="ZINC_FINGER_C2H2_2"/>
    <property type="match status" value="6"/>
</dbReference>
<protein>
    <recommendedName>
        <fullName evidence="9">C2H2-type domain-containing protein</fullName>
    </recommendedName>
</protein>
<evidence type="ECO:0000259" key="9">
    <source>
        <dbReference type="PROSITE" id="PS50157"/>
    </source>
</evidence>
<dbReference type="PANTHER" id="PTHR23235:SF142">
    <property type="entry name" value="ZINC FINGER PROTEIN 384"/>
    <property type="match status" value="1"/>
</dbReference>
<evidence type="ECO:0000256" key="3">
    <source>
        <dbReference type="ARBA" id="ARBA00022737"/>
    </source>
</evidence>
<evidence type="ECO:0000256" key="4">
    <source>
        <dbReference type="ARBA" id="ARBA00022771"/>
    </source>
</evidence>
<reference evidence="10 11" key="1">
    <citation type="submission" date="2019-05" db="EMBL/GenBank/DDBJ databases">
        <title>A Chromosome-scale Meerkat (S. suricatta) Genome Assembly.</title>
        <authorList>
            <person name="Dudchenko O."/>
            <person name="Lieberman Aiden E."/>
            <person name="Tung J."/>
            <person name="Barreiro L.B."/>
            <person name="Clutton-Brock T.H."/>
        </authorList>
    </citation>
    <scope>NUCLEOTIDE SEQUENCE [LARGE SCALE GENOMIC DNA]</scope>
</reference>
<keyword evidence="4 7" id="KW-0863">Zinc-finger</keyword>
<keyword evidence="2" id="KW-0479">Metal-binding</keyword>
<feature type="domain" description="C2H2-type" evidence="9">
    <location>
        <begin position="180"/>
        <end position="207"/>
    </location>
</feature>
<dbReference type="SUPFAM" id="SSF57667">
    <property type="entry name" value="beta-beta-alpha zinc fingers"/>
    <property type="match status" value="3"/>
</dbReference>
<evidence type="ECO:0000256" key="7">
    <source>
        <dbReference type="PROSITE-ProRule" id="PRU00042"/>
    </source>
</evidence>
<dbReference type="InterPro" id="IPR013087">
    <property type="entry name" value="Znf_C2H2_type"/>
</dbReference>
<name>A0A673U662_SURSU</name>
<dbReference type="GO" id="GO:0005634">
    <property type="term" value="C:nucleus"/>
    <property type="evidence" value="ECO:0007669"/>
    <property type="project" value="UniProtKB-SubCell"/>
</dbReference>
<dbReference type="GO" id="GO:0000978">
    <property type="term" value="F:RNA polymerase II cis-regulatory region sequence-specific DNA binding"/>
    <property type="evidence" value="ECO:0007669"/>
    <property type="project" value="TreeGrafter"/>
</dbReference>
<dbReference type="InterPro" id="IPR036236">
    <property type="entry name" value="Znf_C2H2_sf"/>
</dbReference>
<keyword evidence="3" id="KW-0677">Repeat</keyword>
<reference evidence="10" key="3">
    <citation type="submission" date="2025-09" db="UniProtKB">
        <authorList>
            <consortium name="Ensembl"/>
        </authorList>
    </citation>
    <scope>IDENTIFICATION</scope>
</reference>
<dbReference type="FunFam" id="3.30.160.60:FF:001498">
    <property type="entry name" value="Zinc finger protein 404"/>
    <property type="match status" value="1"/>
</dbReference>
<feature type="domain" description="C2H2-type" evidence="9">
    <location>
        <begin position="110"/>
        <end position="151"/>
    </location>
</feature>
<feature type="region of interest" description="Disordered" evidence="8">
    <location>
        <begin position="60"/>
        <end position="117"/>
    </location>
</feature>
<dbReference type="PANTHER" id="PTHR23235">
    <property type="entry name" value="KRUEPPEL-LIKE TRANSCRIPTION FACTOR"/>
    <property type="match status" value="1"/>
</dbReference>
<sequence length="294" mass="32727">MEWGAAALDEPGGSETGTTPEKRTATPFIDISPQWRNTGEEGHAGIQVFGFNSLVSLESKKKKNEPSSKTGAKELKDAPVENGPLMKARPGPTFRDCSHSVPQVSTDTGHQCTETPKRPYPSLECSRSFSYPSLLTSNLAVHMRIHTGEKPFSCPDCGRLFAYPSMLVRHRRIHSGDRPYVCGPCGVQFSQRAHLVQHQLLHTGDKPYSCPDCGRCFRQMGALAIHRHRHGGEKPYVCPECGRHFTHPSLLAIHQRTRARKKPHICSDCGRGFAYPSLLTNHQRVHSGENREKE</sequence>
<feature type="domain" description="C2H2-type" evidence="9">
    <location>
        <begin position="264"/>
        <end position="291"/>
    </location>
</feature>
<evidence type="ECO:0000256" key="6">
    <source>
        <dbReference type="ARBA" id="ARBA00023242"/>
    </source>
</evidence>
<proteinExistence type="predicted"/>
<feature type="domain" description="C2H2-type" evidence="9">
    <location>
        <begin position="208"/>
        <end position="235"/>
    </location>
</feature>
<dbReference type="Proteomes" id="UP000472268">
    <property type="component" value="Chromosome 8"/>
</dbReference>
<feature type="domain" description="C2H2-type" evidence="9">
    <location>
        <begin position="236"/>
        <end position="263"/>
    </location>
</feature>
<feature type="region of interest" description="Disordered" evidence="8">
    <location>
        <begin position="1"/>
        <end position="39"/>
    </location>
</feature>
<accession>A0A673U662</accession>
<keyword evidence="6" id="KW-0539">Nucleus</keyword>
<feature type="compositionally biased region" description="Polar residues" evidence="8">
    <location>
        <begin position="100"/>
        <end position="114"/>
    </location>
</feature>
<dbReference type="FunFam" id="3.30.160.60:FF:000180">
    <property type="entry name" value="Zinc finger protein 689"/>
    <property type="match status" value="4"/>
</dbReference>
<evidence type="ECO:0000256" key="1">
    <source>
        <dbReference type="ARBA" id="ARBA00004123"/>
    </source>
</evidence>
<keyword evidence="11" id="KW-1185">Reference proteome</keyword>
<evidence type="ECO:0000256" key="2">
    <source>
        <dbReference type="ARBA" id="ARBA00022723"/>
    </source>
</evidence>